<dbReference type="GO" id="GO:0005829">
    <property type="term" value="C:cytosol"/>
    <property type="evidence" value="ECO:0007669"/>
    <property type="project" value="TreeGrafter"/>
</dbReference>
<feature type="domain" description="Formyl transferase N-terminal" evidence="6">
    <location>
        <begin position="5"/>
        <end position="182"/>
    </location>
</feature>
<dbReference type="HAMAP" id="MF_01930">
    <property type="entry name" value="PurN"/>
    <property type="match status" value="1"/>
</dbReference>
<proteinExistence type="inferred from homology"/>
<dbReference type="InterPro" id="IPR004607">
    <property type="entry name" value="GART"/>
</dbReference>
<name>A0A5B8KZK9_9HYPH</name>
<keyword evidence="3 4" id="KW-0658">Purine biosynthesis</keyword>
<comment type="similarity">
    <text evidence="4">Belongs to the GART family.</text>
</comment>
<gene>
    <name evidence="4" type="primary">purN</name>
    <name evidence="7" type="ORF">FQ775_11650</name>
</gene>
<dbReference type="CDD" id="cd08645">
    <property type="entry name" value="FMT_core_GART"/>
    <property type="match status" value="1"/>
</dbReference>
<sequence>MSTRKRVAVLISGRGSNMEALLGAASEPSFPAEIVAVISNREDAAGLGLASRRGVEAIAVPHRGHADRQAHEAALSEALAAHAPDIICLAGYMRLLTPDFVAQWQGRMINIHPSLLPAFPGLDTHQRALDAGVRIHGCTVHFVTEKTDEGPIIAQAAVPVLAGDDANSLATRVLLAEHKLYPLGLELVATGKARMSEGRTAFSDPADASAEQRLFSPERQEPVTAVPTDLEHLARFTP</sequence>
<feature type="binding site" evidence="4">
    <location>
        <begin position="15"/>
        <end position="17"/>
    </location>
    <ligand>
        <name>N(1)-(5-phospho-beta-D-ribosyl)glycinamide</name>
        <dbReference type="ChEBI" id="CHEBI:143788"/>
    </ligand>
</feature>
<comment type="catalytic activity">
    <reaction evidence="4">
        <text>N(1)-(5-phospho-beta-D-ribosyl)glycinamide + (6R)-10-formyltetrahydrofolate = N(2)-formyl-N(1)-(5-phospho-beta-D-ribosyl)glycinamide + (6S)-5,6,7,8-tetrahydrofolate + H(+)</text>
        <dbReference type="Rhea" id="RHEA:15053"/>
        <dbReference type="ChEBI" id="CHEBI:15378"/>
        <dbReference type="ChEBI" id="CHEBI:57453"/>
        <dbReference type="ChEBI" id="CHEBI:143788"/>
        <dbReference type="ChEBI" id="CHEBI:147286"/>
        <dbReference type="ChEBI" id="CHEBI:195366"/>
        <dbReference type="EC" id="2.1.2.2"/>
    </reaction>
</comment>
<comment type="pathway">
    <text evidence="1 4">Purine metabolism; IMP biosynthesis via de novo pathway; N(2)-formyl-N(1)-(5-phospho-D-ribosyl)glycinamide from N(1)-(5-phospho-D-ribosyl)glycinamide (10-formyl THF route): step 1/1.</text>
</comment>
<feature type="compositionally biased region" description="Basic and acidic residues" evidence="5">
    <location>
        <begin position="229"/>
        <end position="238"/>
    </location>
</feature>
<keyword evidence="8" id="KW-1185">Reference proteome</keyword>
<dbReference type="EC" id="2.1.2.2" evidence="4"/>
<evidence type="ECO:0000256" key="2">
    <source>
        <dbReference type="ARBA" id="ARBA00022679"/>
    </source>
</evidence>
<feature type="active site" description="Proton donor" evidence="4">
    <location>
        <position position="112"/>
    </location>
</feature>
<evidence type="ECO:0000313" key="7">
    <source>
        <dbReference type="EMBL" id="QDZ00982.1"/>
    </source>
</evidence>
<reference evidence="7" key="1">
    <citation type="submission" date="2020-04" db="EMBL/GenBank/DDBJ databases">
        <title>Nitratireductor sp. nov. isolated from mangrove soil.</title>
        <authorList>
            <person name="Ye Y."/>
        </authorList>
    </citation>
    <scope>NUCLEOTIDE SEQUENCE</scope>
    <source>
        <strain evidence="7">SY7</strain>
    </source>
</reference>
<dbReference type="OrthoDB" id="9806170at2"/>
<dbReference type="SUPFAM" id="SSF53328">
    <property type="entry name" value="Formyltransferase"/>
    <property type="match status" value="1"/>
</dbReference>
<evidence type="ECO:0000256" key="4">
    <source>
        <dbReference type="HAMAP-Rule" id="MF_01930"/>
    </source>
</evidence>
<feature type="binding site" evidence="4">
    <location>
        <position position="110"/>
    </location>
    <ligand>
        <name>(6R)-10-formyltetrahydrofolate</name>
        <dbReference type="ChEBI" id="CHEBI:195366"/>
    </ligand>
</feature>
<dbReference type="Gene3D" id="3.40.50.170">
    <property type="entry name" value="Formyl transferase, N-terminal domain"/>
    <property type="match status" value="1"/>
</dbReference>
<dbReference type="EMBL" id="CP042301">
    <property type="protein sequence ID" value="QDZ00982.1"/>
    <property type="molecule type" value="Genomic_DNA"/>
</dbReference>
<dbReference type="PANTHER" id="PTHR43369:SF2">
    <property type="entry name" value="PHOSPHORIBOSYLGLYCINAMIDE FORMYLTRANSFERASE"/>
    <property type="match status" value="1"/>
</dbReference>
<protein>
    <recommendedName>
        <fullName evidence="4">Phosphoribosylglycinamide formyltransferase</fullName>
        <ecNumber evidence="4">2.1.2.2</ecNumber>
    </recommendedName>
    <alternativeName>
        <fullName evidence="4">5'-phosphoribosylglycinamide transformylase</fullName>
    </alternativeName>
    <alternativeName>
        <fullName evidence="4">GAR transformylase</fullName>
        <shortName evidence="4">GART</shortName>
    </alternativeName>
</protein>
<dbReference type="UniPathway" id="UPA00074">
    <property type="reaction ID" value="UER00126"/>
</dbReference>
<organism evidence="7 8">
    <name type="scientific">Nitratireductor mangrovi</name>
    <dbReference type="NCBI Taxonomy" id="2599600"/>
    <lineage>
        <taxon>Bacteria</taxon>
        <taxon>Pseudomonadati</taxon>
        <taxon>Pseudomonadota</taxon>
        <taxon>Alphaproteobacteria</taxon>
        <taxon>Hyphomicrobiales</taxon>
        <taxon>Phyllobacteriaceae</taxon>
        <taxon>Nitratireductor</taxon>
    </lineage>
</organism>
<dbReference type="InterPro" id="IPR002376">
    <property type="entry name" value="Formyl_transf_N"/>
</dbReference>
<evidence type="ECO:0000259" key="6">
    <source>
        <dbReference type="Pfam" id="PF00551"/>
    </source>
</evidence>
<dbReference type="KEGG" id="niy:FQ775_11650"/>
<feature type="binding site" evidence="4">
    <location>
        <begin position="93"/>
        <end position="96"/>
    </location>
    <ligand>
        <name>(6R)-10-formyltetrahydrofolate</name>
        <dbReference type="ChEBI" id="CHEBI:195366"/>
    </ligand>
</feature>
<dbReference type="RefSeq" id="WP_146299627.1">
    <property type="nucleotide sequence ID" value="NZ_CP042301.2"/>
</dbReference>
<keyword evidence="2 4" id="KW-0808">Transferase</keyword>
<evidence type="ECO:0000313" key="8">
    <source>
        <dbReference type="Proteomes" id="UP000321389"/>
    </source>
</evidence>
<dbReference type="NCBIfam" id="TIGR00639">
    <property type="entry name" value="PurN"/>
    <property type="match status" value="1"/>
</dbReference>
<dbReference type="Proteomes" id="UP000321389">
    <property type="component" value="Chromosome"/>
</dbReference>
<dbReference type="PIRSF" id="PIRSF036480">
    <property type="entry name" value="FormyFH4_hydr"/>
    <property type="match status" value="1"/>
</dbReference>
<dbReference type="Pfam" id="PF00551">
    <property type="entry name" value="Formyl_trans_N"/>
    <property type="match status" value="1"/>
</dbReference>
<evidence type="ECO:0000256" key="5">
    <source>
        <dbReference type="SAM" id="MobiDB-lite"/>
    </source>
</evidence>
<dbReference type="AlphaFoldDB" id="A0A5B8KZK9"/>
<dbReference type="InterPro" id="IPR036477">
    <property type="entry name" value="Formyl_transf_N_sf"/>
</dbReference>
<evidence type="ECO:0000256" key="3">
    <source>
        <dbReference type="ARBA" id="ARBA00022755"/>
    </source>
</evidence>
<evidence type="ECO:0000256" key="1">
    <source>
        <dbReference type="ARBA" id="ARBA00005054"/>
    </source>
</evidence>
<comment type="function">
    <text evidence="4">Catalyzes the transfer of a formyl group from 10-formyltetrahydrofolate to 5-phospho-ribosyl-glycinamide (GAR), producing 5-phospho-ribosyl-N-formylglycinamide (FGAR) and tetrahydrofolate.</text>
</comment>
<dbReference type="PANTHER" id="PTHR43369">
    <property type="entry name" value="PHOSPHORIBOSYLGLYCINAMIDE FORMYLTRANSFERASE"/>
    <property type="match status" value="1"/>
</dbReference>
<dbReference type="GO" id="GO:0006189">
    <property type="term" value="P:'de novo' IMP biosynthetic process"/>
    <property type="evidence" value="ECO:0007669"/>
    <property type="project" value="UniProtKB-UniRule"/>
</dbReference>
<feature type="binding site" evidence="4">
    <location>
        <position position="68"/>
    </location>
    <ligand>
        <name>(6R)-10-formyltetrahydrofolate</name>
        <dbReference type="ChEBI" id="CHEBI:195366"/>
    </ligand>
</feature>
<feature type="region of interest" description="Disordered" evidence="5">
    <location>
        <begin position="200"/>
        <end position="238"/>
    </location>
</feature>
<feature type="site" description="Raises pKa of active site His" evidence="4">
    <location>
        <position position="148"/>
    </location>
</feature>
<dbReference type="GO" id="GO:0004644">
    <property type="term" value="F:phosphoribosylglycinamide formyltransferase activity"/>
    <property type="evidence" value="ECO:0007669"/>
    <property type="project" value="UniProtKB-UniRule"/>
</dbReference>
<accession>A0A5B8KZK9</accession>